<feature type="compositionally biased region" description="Low complexity" evidence="6">
    <location>
        <begin position="312"/>
        <end position="336"/>
    </location>
</feature>
<accession>A0A7Y9S6A9</accession>
<comment type="caution">
    <text evidence="8">The sequence shown here is derived from an EMBL/GenBank/DDBJ whole genome shotgun (WGS) entry which is preliminary data.</text>
</comment>
<dbReference type="AlphaFoldDB" id="A0A7Y9S6A9"/>
<evidence type="ECO:0000313" key="9">
    <source>
        <dbReference type="Proteomes" id="UP000540656"/>
    </source>
</evidence>
<evidence type="ECO:0000256" key="7">
    <source>
        <dbReference type="SAM" id="Phobius"/>
    </source>
</evidence>
<feature type="transmembrane region" description="Helical" evidence="7">
    <location>
        <begin position="153"/>
        <end position="173"/>
    </location>
</feature>
<gene>
    <name evidence="8" type="ORF">BJ980_003138</name>
</gene>
<organism evidence="8 9">
    <name type="scientific">Nocardioides daedukensis</name>
    <dbReference type="NCBI Taxonomy" id="634462"/>
    <lineage>
        <taxon>Bacteria</taxon>
        <taxon>Bacillati</taxon>
        <taxon>Actinomycetota</taxon>
        <taxon>Actinomycetes</taxon>
        <taxon>Propionibacteriales</taxon>
        <taxon>Nocardioidaceae</taxon>
        <taxon>Nocardioides</taxon>
    </lineage>
</organism>
<feature type="region of interest" description="Disordered" evidence="6">
    <location>
        <begin position="312"/>
        <end position="337"/>
    </location>
</feature>
<keyword evidence="2" id="KW-1003">Cell membrane</keyword>
<name>A0A7Y9S6A9_9ACTN</name>
<feature type="transmembrane region" description="Helical" evidence="7">
    <location>
        <begin position="193"/>
        <end position="214"/>
    </location>
</feature>
<feature type="transmembrane region" description="Helical" evidence="7">
    <location>
        <begin position="342"/>
        <end position="359"/>
    </location>
</feature>
<keyword evidence="4 7" id="KW-1133">Transmembrane helix</keyword>
<feature type="transmembrane region" description="Helical" evidence="7">
    <location>
        <begin position="46"/>
        <end position="67"/>
    </location>
</feature>
<feature type="transmembrane region" description="Helical" evidence="7">
    <location>
        <begin position="257"/>
        <end position="275"/>
    </location>
</feature>
<comment type="subcellular location">
    <subcellularLocation>
        <location evidence="1">Cell membrane</location>
        <topology evidence="1">Multi-pass membrane protein</topology>
    </subcellularLocation>
</comment>
<sequence>MASLKERLSLKVARLRAKRAWFDHLMRMNEHYGAVKGNLQAGAVTYFAFLSFFPILALGFFVIGYVAKVYPEAQENLTEALGSVLPGMVGEDEGQISLEAIQDAAGAVGLIGLAGVLYAGLGWLSGMREALLVMFETPQREQPNFVIGKARDLVSLALIGVVMIVSVAVSSLISRFSREVLELLGLGLGLSPLLMVISVLVGVAASMVLFFAIFRLLADPDVPKRSLWSGALLGAVGFEILKQISTLLIASTKSQPAFQAFGIALILVVWINYFSRVVMYAAAWAHTSREARAHRAGVQSGHVAKVAAATPAPTAAGQNGATAGASSAKTSAGTAGDRPSPTLAFAAGGGAMLGLVALVRRLSRR</sequence>
<dbReference type="PANTHER" id="PTHR30213:SF1">
    <property type="entry name" value="INNER MEMBRANE PROTEIN YHJD"/>
    <property type="match status" value="1"/>
</dbReference>
<dbReference type="RefSeq" id="WP_343047836.1">
    <property type="nucleotide sequence ID" value="NZ_JACCAA010000001.1"/>
</dbReference>
<keyword evidence="9" id="KW-1185">Reference proteome</keyword>
<dbReference type="Proteomes" id="UP000540656">
    <property type="component" value="Unassembled WGS sequence"/>
</dbReference>
<evidence type="ECO:0000313" key="8">
    <source>
        <dbReference type="EMBL" id="NYG60215.1"/>
    </source>
</evidence>
<reference evidence="8 9" key="1">
    <citation type="submission" date="2020-07" db="EMBL/GenBank/DDBJ databases">
        <title>Sequencing the genomes of 1000 actinobacteria strains.</title>
        <authorList>
            <person name="Klenk H.-P."/>
        </authorList>
    </citation>
    <scope>NUCLEOTIDE SEQUENCE [LARGE SCALE GENOMIC DNA]</scope>
    <source>
        <strain evidence="8 9">DSM 23819</strain>
    </source>
</reference>
<dbReference type="PANTHER" id="PTHR30213">
    <property type="entry name" value="INNER MEMBRANE PROTEIN YHJD"/>
    <property type="match status" value="1"/>
</dbReference>
<keyword evidence="3 7" id="KW-0812">Transmembrane</keyword>
<evidence type="ECO:0000256" key="5">
    <source>
        <dbReference type="ARBA" id="ARBA00023136"/>
    </source>
</evidence>
<evidence type="ECO:0000256" key="2">
    <source>
        <dbReference type="ARBA" id="ARBA00022475"/>
    </source>
</evidence>
<dbReference type="Pfam" id="PF03631">
    <property type="entry name" value="Virul_fac_BrkB"/>
    <property type="match status" value="1"/>
</dbReference>
<dbReference type="EMBL" id="JACCAA010000001">
    <property type="protein sequence ID" value="NYG60215.1"/>
    <property type="molecule type" value="Genomic_DNA"/>
</dbReference>
<evidence type="ECO:0000256" key="4">
    <source>
        <dbReference type="ARBA" id="ARBA00022989"/>
    </source>
</evidence>
<keyword evidence="5 7" id="KW-0472">Membrane</keyword>
<evidence type="ECO:0000256" key="3">
    <source>
        <dbReference type="ARBA" id="ARBA00022692"/>
    </source>
</evidence>
<evidence type="ECO:0000256" key="6">
    <source>
        <dbReference type="SAM" id="MobiDB-lite"/>
    </source>
</evidence>
<dbReference type="InterPro" id="IPR017039">
    <property type="entry name" value="Virul_fac_BrkB"/>
</dbReference>
<evidence type="ECO:0000256" key="1">
    <source>
        <dbReference type="ARBA" id="ARBA00004651"/>
    </source>
</evidence>
<dbReference type="GO" id="GO:0005886">
    <property type="term" value="C:plasma membrane"/>
    <property type="evidence" value="ECO:0007669"/>
    <property type="project" value="UniProtKB-SubCell"/>
</dbReference>
<feature type="transmembrane region" description="Helical" evidence="7">
    <location>
        <begin position="104"/>
        <end position="124"/>
    </location>
</feature>
<proteinExistence type="predicted"/>
<feature type="transmembrane region" description="Helical" evidence="7">
    <location>
        <begin position="226"/>
        <end position="250"/>
    </location>
</feature>
<protein>
    <submittedName>
        <fullName evidence="8">Membrane protein</fullName>
    </submittedName>
</protein>